<feature type="transmembrane region" description="Helical" evidence="11">
    <location>
        <begin position="121"/>
        <end position="146"/>
    </location>
</feature>
<feature type="transmembrane region" description="Helical" evidence="11">
    <location>
        <begin position="320"/>
        <end position="340"/>
    </location>
</feature>
<comment type="subcellular location">
    <subcellularLocation>
        <location evidence="2">Membrane</location>
        <topology evidence="2">Multi-pass membrane protein</topology>
    </subcellularLocation>
</comment>
<dbReference type="Pfam" id="PF02163">
    <property type="entry name" value="Peptidase_M50"/>
    <property type="match status" value="1"/>
</dbReference>
<dbReference type="CDD" id="cd06163">
    <property type="entry name" value="S2P-M50_PDZ_RseP-like"/>
    <property type="match status" value="1"/>
</dbReference>
<dbReference type="GO" id="GO:0006508">
    <property type="term" value="P:proteolysis"/>
    <property type="evidence" value="ECO:0007669"/>
    <property type="project" value="UniProtKB-KW"/>
</dbReference>
<evidence type="ECO:0000256" key="5">
    <source>
        <dbReference type="ARBA" id="ARBA00022692"/>
    </source>
</evidence>
<organism evidence="13">
    <name type="scientific">Schaalia odontolytica</name>
    <dbReference type="NCBI Taxonomy" id="1660"/>
    <lineage>
        <taxon>Bacteria</taxon>
        <taxon>Bacillati</taxon>
        <taxon>Actinomycetota</taxon>
        <taxon>Actinomycetes</taxon>
        <taxon>Actinomycetales</taxon>
        <taxon>Actinomycetaceae</taxon>
        <taxon>Schaalia</taxon>
    </lineage>
</organism>
<dbReference type="EC" id="3.4.24.-" evidence="13"/>
<evidence type="ECO:0000256" key="9">
    <source>
        <dbReference type="ARBA" id="ARBA00023049"/>
    </source>
</evidence>
<accession>A0A6N2U3H8</accession>
<keyword evidence="8 11" id="KW-1133">Transmembrane helix</keyword>
<protein>
    <submittedName>
        <fullName evidence="13">Zinc metalloprotease Rip1</fullName>
        <ecNumber evidence="13">3.4.24.-</ecNumber>
    </submittedName>
</protein>
<dbReference type="Gene3D" id="2.30.42.10">
    <property type="match status" value="1"/>
</dbReference>
<dbReference type="AlphaFoldDB" id="A0A6N2U3H8"/>
<keyword evidence="9 13" id="KW-0482">Metalloprotease</keyword>
<name>A0A6N2U3H8_9ACTO</name>
<feature type="domain" description="Peptidase M50" evidence="12">
    <location>
        <begin position="9"/>
        <end position="370"/>
    </location>
</feature>
<dbReference type="InterPro" id="IPR008915">
    <property type="entry name" value="Peptidase_M50"/>
</dbReference>
<keyword evidence="10 11" id="KW-0472">Membrane</keyword>
<comment type="similarity">
    <text evidence="3">Belongs to the peptidase M50B family.</text>
</comment>
<evidence type="ECO:0000313" key="13">
    <source>
        <dbReference type="EMBL" id="VYT09986.1"/>
    </source>
</evidence>
<feature type="transmembrane region" description="Helical" evidence="11">
    <location>
        <begin position="382"/>
        <end position="404"/>
    </location>
</feature>
<keyword evidence="7" id="KW-0862">Zinc</keyword>
<dbReference type="EMBL" id="CACRSM010000003">
    <property type="protein sequence ID" value="VYT09986.1"/>
    <property type="molecule type" value="Genomic_DNA"/>
</dbReference>
<evidence type="ECO:0000256" key="2">
    <source>
        <dbReference type="ARBA" id="ARBA00004141"/>
    </source>
</evidence>
<evidence type="ECO:0000256" key="7">
    <source>
        <dbReference type="ARBA" id="ARBA00022833"/>
    </source>
</evidence>
<dbReference type="PANTHER" id="PTHR42837:SF2">
    <property type="entry name" value="MEMBRANE METALLOPROTEASE ARASP2, CHLOROPLASTIC-RELATED"/>
    <property type="match status" value="1"/>
</dbReference>
<evidence type="ECO:0000256" key="8">
    <source>
        <dbReference type="ARBA" id="ARBA00022989"/>
    </source>
</evidence>
<keyword evidence="5 11" id="KW-0812">Transmembrane</keyword>
<evidence type="ECO:0000256" key="6">
    <source>
        <dbReference type="ARBA" id="ARBA00022801"/>
    </source>
</evidence>
<comment type="cofactor">
    <cofactor evidence="1">
        <name>Zn(2+)</name>
        <dbReference type="ChEBI" id="CHEBI:29105"/>
    </cofactor>
</comment>
<evidence type="ECO:0000259" key="12">
    <source>
        <dbReference type="Pfam" id="PF02163"/>
    </source>
</evidence>
<evidence type="ECO:0000256" key="11">
    <source>
        <dbReference type="SAM" id="Phobius"/>
    </source>
</evidence>
<reference evidence="13" key="1">
    <citation type="submission" date="2019-11" db="EMBL/GenBank/DDBJ databases">
        <authorList>
            <person name="Feng L."/>
        </authorList>
    </citation>
    <scope>NUCLEOTIDE SEQUENCE</scope>
    <source>
        <strain evidence="13">AodontolyticusLFYP35</strain>
    </source>
</reference>
<evidence type="ECO:0000256" key="10">
    <source>
        <dbReference type="ARBA" id="ARBA00023136"/>
    </source>
</evidence>
<dbReference type="PANTHER" id="PTHR42837">
    <property type="entry name" value="REGULATOR OF SIGMA-E PROTEASE RSEP"/>
    <property type="match status" value="1"/>
</dbReference>
<evidence type="ECO:0000256" key="1">
    <source>
        <dbReference type="ARBA" id="ARBA00001947"/>
    </source>
</evidence>
<proteinExistence type="inferred from homology"/>
<dbReference type="GO" id="GO:0004222">
    <property type="term" value="F:metalloendopeptidase activity"/>
    <property type="evidence" value="ECO:0007669"/>
    <property type="project" value="InterPro"/>
</dbReference>
<evidence type="ECO:0000256" key="4">
    <source>
        <dbReference type="ARBA" id="ARBA00022670"/>
    </source>
</evidence>
<gene>
    <name evidence="13" type="primary">rip1</name>
    <name evidence="13" type="ORF">AOLFYP35_01532</name>
</gene>
<keyword evidence="6 13" id="KW-0378">Hydrolase</keyword>
<keyword evidence="4 13" id="KW-0645">Protease</keyword>
<sequence>MGIIGVLVIVVGLLISVALHECGHMIPAKKFGVYVPEFAVGFGPQIFGVKKGETTYSLRAILLGGYVRLVGMFAPARDGVKTTNRRGKPTLAQEAREASMEEIPEGYGSRAFYLLHPAQKIIVMISGPLVNLFLSILFLSVALVGIGIPKASLTLSEVPQQLTTQGATVDAPAYAAGIRAGDTITGVNGSAVTSWEQMRQSIAGSQGSIDIDYLRNGQLFHVNVDPLRSGDNVSIGVIAGTEYQSASVGTVASTVGETFTGTVSVVARLPIALWDVGRSIFTGAPRDSGGVMSVVGIGRIAADATSSDVTASSGGWMRSAALLLSILASLNMALFVFNLLPFPPLDGGHIVPAIYEWIRRGFARVRGREVPPPVDTARLMPLTYTMGTILVAMTVLLMIADIVVPISLQ</sequence>
<dbReference type="GO" id="GO:0016020">
    <property type="term" value="C:membrane"/>
    <property type="evidence" value="ECO:0007669"/>
    <property type="project" value="UniProtKB-SubCell"/>
</dbReference>
<dbReference type="SUPFAM" id="SSF50156">
    <property type="entry name" value="PDZ domain-like"/>
    <property type="match status" value="1"/>
</dbReference>
<evidence type="ECO:0000256" key="3">
    <source>
        <dbReference type="ARBA" id="ARBA00007931"/>
    </source>
</evidence>
<dbReference type="InterPro" id="IPR004387">
    <property type="entry name" value="Pept_M50_Zn"/>
</dbReference>
<dbReference type="InterPro" id="IPR036034">
    <property type="entry name" value="PDZ_sf"/>
</dbReference>